<keyword evidence="5 12" id="KW-0812">Transmembrane</keyword>
<evidence type="ECO:0000259" key="13">
    <source>
        <dbReference type="Pfam" id="PF12483"/>
    </source>
</evidence>
<keyword evidence="15" id="KW-1185">Reference proteome</keyword>
<evidence type="ECO:0000256" key="11">
    <source>
        <dbReference type="ARBA" id="ARBA00023136"/>
    </source>
</evidence>
<name>A0A345HXN6_9ACTN</name>
<dbReference type="GO" id="GO:0008270">
    <property type="term" value="F:zinc ion binding"/>
    <property type="evidence" value="ECO:0007669"/>
    <property type="project" value="UniProtKB-KW"/>
</dbReference>
<sequence length="259" mass="27650">MLWIGLITVVAAVVCGALARRSNGRVKALESVETLPVGDLEALHGAAAGAAGAGFFRQPCEVVGAARPNEDGPLSSELSRLECVWHHHKVTRRYEETYRDSEGNRRRRTRTEVVADHATTTPFYVEDATGKVLVDPGKQKVDGAEKVQDTFEAHERGSGGKISFGALELRLGPRSDTIGFGREEWILRPGARVFVHGEAGDETGRLVLGAPAEGGVFILSTKTEGQLVRRENNHVLGWGIGAGVTGTAAVVLLILAAVL</sequence>
<protein>
    <recommendedName>
        <fullName evidence="3">RING-type E3 ubiquitin transferase</fullName>
        <ecNumber evidence="3">2.3.2.27</ecNumber>
    </recommendedName>
</protein>
<keyword evidence="8" id="KW-0833">Ubl conjugation pathway</keyword>
<accession>A0A345HXN6</accession>
<evidence type="ECO:0000256" key="10">
    <source>
        <dbReference type="ARBA" id="ARBA00022989"/>
    </source>
</evidence>
<organism evidence="14 15">
    <name type="scientific">Streptomyces paludis</name>
    <dbReference type="NCBI Taxonomy" id="2282738"/>
    <lineage>
        <taxon>Bacteria</taxon>
        <taxon>Bacillati</taxon>
        <taxon>Actinomycetota</taxon>
        <taxon>Actinomycetes</taxon>
        <taxon>Kitasatosporales</taxon>
        <taxon>Streptomycetaceae</taxon>
        <taxon>Streptomyces</taxon>
    </lineage>
</organism>
<dbReference type="GO" id="GO:0016567">
    <property type="term" value="P:protein ubiquitination"/>
    <property type="evidence" value="ECO:0007669"/>
    <property type="project" value="InterPro"/>
</dbReference>
<keyword evidence="6" id="KW-0479">Metal-binding</keyword>
<dbReference type="RefSeq" id="WP_114664001.1">
    <property type="nucleotide sequence ID" value="NZ_CP031194.1"/>
</dbReference>
<feature type="domain" description="E3 Ubiquitin ligase MUL1-like" evidence="13">
    <location>
        <begin position="95"/>
        <end position="252"/>
    </location>
</feature>
<evidence type="ECO:0000256" key="1">
    <source>
        <dbReference type="ARBA" id="ARBA00000900"/>
    </source>
</evidence>
<gene>
    <name evidence="14" type="ORF">DVK44_31360</name>
</gene>
<dbReference type="AlphaFoldDB" id="A0A345HXN6"/>
<dbReference type="Pfam" id="PF12483">
    <property type="entry name" value="GIDE"/>
    <property type="match status" value="1"/>
</dbReference>
<evidence type="ECO:0000256" key="9">
    <source>
        <dbReference type="ARBA" id="ARBA00022833"/>
    </source>
</evidence>
<dbReference type="GO" id="GO:0016020">
    <property type="term" value="C:membrane"/>
    <property type="evidence" value="ECO:0007669"/>
    <property type="project" value="UniProtKB-SubCell"/>
</dbReference>
<comment type="subcellular location">
    <subcellularLocation>
        <location evidence="2">Membrane</location>
        <topology evidence="2">Multi-pass membrane protein</topology>
    </subcellularLocation>
</comment>
<dbReference type="InterPro" id="IPR022170">
    <property type="entry name" value="MUL1-like"/>
</dbReference>
<evidence type="ECO:0000256" key="7">
    <source>
        <dbReference type="ARBA" id="ARBA00022771"/>
    </source>
</evidence>
<dbReference type="KEGG" id="spad:DVK44_31360"/>
<keyword evidence="10 12" id="KW-1133">Transmembrane helix</keyword>
<keyword evidence="4" id="KW-0808">Transferase</keyword>
<comment type="catalytic activity">
    <reaction evidence="1">
        <text>S-ubiquitinyl-[E2 ubiquitin-conjugating enzyme]-L-cysteine + [acceptor protein]-L-lysine = [E2 ubiquitin-conjugating enzyme]-L-cysteine + N(6)-ubiquitinyl-[acceptor protein]-L-lysine.</text>
        <dbReference type="EC" id="2.3.2.27"/>
    </reaction>
</comment>
<dbReference type="EMBL" id="CP031194">
    <property type="protein sequence ID" value="AXG81460.1"/>
    <property type="molecule type" value="Genomic_DNA"/>
</dbReference>
<dbReference type="OrthoDB" id="3469619at2"/>
<proteinExistence type="predicted"/>
<evidence type="ECO:0000256" key="8">
    <source>
        <dbReference type="ARBA" id="ARBA00022786"/>
    </source>
</evidence>
<keyword evidence="7" id="KW-0863">Zinc-finger</keyword>
<evidence type="ECO:0000256" key="3">
    <source>
        <dbReference type="ARBA" id="ARBA00012483"/>
    </source>
</evidence>
<evidence type="ECO:0000313" key="15">
    <source>
        <dbReference type="Proteomes" id="UP000253868"/>
    </source>
</evidence>
<dbReference type="GO" id="GO:0061630">
    <property type="term" value="F:ubiquitin protein ligase activity"/>
    <property type="evidence" value="ECO:0007669"/>
    <property type="project" value="UniProtKB-EC"/>
</dbReference>
<keyword evidence="9" id="KW-0862">Zinc</keyword>
<evidence type="ECO:0000256" key="12">
    <source>
        <dbReference type="SAM" id="Phobius"/>
    </source>
</evidence>
<keyword evidence="11 12" id="KW-0472">Membrane</keyword>
<dbReference type="PANTHER" id="PTHR47568">
    <property type="match status" value="1"/>
</dbReference>
<dbReference type="EC" id="2.3.2.27" evidence="3"/>
<dbReference type="PANTHER" id="PTHR47568:SF2">
    <property type="entry name" value="E3 UBIQUITIN-PROTEIN LIGASE SP1-RELATED"/>
    <property type="match status" value="1"/>
</dbReference>
<evidence type="ECO:0000256" key="5">
    <source>
        <dbReference type="ARBA" id="ARBA00022692"/>
    </source>
</evidence>
<evidence type="ECO:0000256" key="6">
    <source>
        <dbReference type="ARBA" id="ARBA00022723"/>
    </source>
</evidence>
<dbReference type="Proteomes" id="UP000253868">
    <property type="component" value="Chromosome"/>
</dbReference>
<evidence type="ECO:0000256" key="2">
    <source>
        <dbReference type="ARBA" id="ARBA00004141"/>
    </source>
</evidence>
<reference evidence="15" key="1">
    <citation type="submission" date="2018-07" db="EMBL/GenBank/DDBJ databases">
        <authorList>
            <person name="Zhao J."/>
        </authorList>
    </citation>
    <scope>NUCLEOTIDE SEQUENCE [LARGE SCALE GENOMIC DNA]</scope>
    <source>
        <strain evidence="15">GSSD-12</strain>
    </source>
</reference>
<evidence type="ECO:0000313" key="14">
    <source>
        <dbReference type="EMBL" id="AXG81460.1"/>
    </source>
</evidence>
<feature type="transmembrane region" description="Helical" evidence="12">
    <location>
        <begin position="235"/>
        <end position="258"/>
    </location>
</feature>
<evidence type="ECO:0000256" key="4">
    <source>
        <dbReference type="ARBA" id="ARBA00022679"/>
    </source>
</evidence>
<dbReference type="InterPro" id="IPR044231">
    <property type="entry name" value="SP1/SPL1"/>
</dbReference>